<name>A0A1H9HQL4_9BACI</name>
<sequence>MKLKTSKLISLLVVAMFMATTPFYGTVVSGQGGGESEQAFDNKIVKRISEDNIYDHIYHLSEEIGPRGAGTEGEDLTVEYLKEEFESYGYDHVDIHEFTFETYAGEEITSYNVEAVKEPMKQHDSGQTIIVGAHHDSVPHGPGANDDASGTGALLELARVFSNTPTDTTIKFVAFGAEEYGLWGSRKYAEAMTEDEVDETVAMFQLDMVGSADAGDLVMFTADGEKNTVTDLGAAAGSRVSELVPYSELGRSDHVPFHNLGIPAALFIHTPLEPWYHTEDDVIEHISKEKLKDVANIIGSAVYQIARKDTPALEKSAVAPVPVDYYYEEPEL</sequence>
<dbReference type="AlphaFoldDB" id="A0A1H9HQL4"/>
<dbReference type="PANTHER" id="PTHR12147:SF26">
    <property type="entry name" value="PEPTIDASE M28 DOMAIN-CONTAINING PROTEIN"/>
    <property type="match status" value="1"/>
</dbReference>
<dbReference type="GO" id="GO:0006508">
    <property type="term" value="P:proteolysis"/>
    <property type="evidence" value="ECO:0007669"/>
    <property type="project" value="InterPro"/>
</dbReference>
<feature type="domain" description="Peptidase M28" evidence="2">
    <location>
        <begin position="123"/>
        <end position="299"/>
    </location>
</feature>
<keyword evidence="3" id="KW-0645">Protease</keyword>
<keyword evidence="3" id="KW-0378">Hydrolase</keyword>
<dbReference type="PANTHER" id="PTHR12147">
    <property type="entry name" value="METALLOPEPTIDASE M28 FAMILY MEMBER"/>
    <property type="match status" value="1"/>
</dbReference>
<dbReference type="Pfam" id="PF04389">
    <property type="entry name" value="Peptidase_M28"/>
    <property type="match status" value="1"/>
</dbReference>
<dbReference type="GO" id="GO:0004177">
    <property type="term" value="F:aminopeptidase activity"/>
    <property type="evidence" value="ECO:0007669"/>
    <property type="project" value="UniProtKB-KW"/>
</dbReference>
<dbReference type="InterPro" id="IPR045175">
    <property type="entry name" value="M28_fam"/>
</dbReference>
<keyword evidence="1" id="KW-0732">Signal</keyword>
<dbReference type="GO" id="GO:0008235">
    <property type="term" value="F:metalloexopeptidase activity"/>
    <property type="evidence" value="ECO:0007669"/>
    <property type="project" value="InterPro"/>
</dbReference>
<evidence type="ECO:0000313" key="4">
    <source>
        <dbReference type="Proteomes" id="UP000199427"/>
    </source>
</evidence>
<reference evidence="3 4" key="1">
    <citation type="submission" date="2016-10" db="EMBL/GenBank/DDBJ databases">
        <authorList>
            <person name="de Groot N.N."/>
        </authorList>
    </citation>
    <scope>NUCLEOTIDE SEQUENCE [LARGE SCALE GENOMIC DNA]</scope>
    <source>
        <strain evidence="3 4">DSM 21633</strain>
    </source>
</reference>
<dbReference type="SUPFAM" id="SSF53187">
    <property type="entry name" value="Zn-dependent exopeptidases"/>
    <property type="match status" value="1"/>
</dbReference>
<evidence type="ECO:0000259" key="2">
    <source>
        <dbReference type="Pfam" id="PF04389"/>
    </source>
</evidence>
<dbReference type="Proteomes" id="UP000199427">
    <property type="component" value="Unassembled WGS sequence"/>
</dbReference>
<dbReference type="EMBL" id="FOES01000020">
    <property type="protein sequence ID" value="SEQ64522.1"/>
    <property type="molecule type" value="Genomic_DNA"/>
</dbReference>
<protein>
    <submittedName>
        <fullName evidence="3">Aminopeptidase YwaD</fullName>
    </submittedName>
</protein>
<feature type="chain" id="PRO_5039141698" evidence="1">
    <location>
        <begin position="26"/>
        <end position="332"/>
    </location>
</feature>
<organism evidence="3 4">
    <name type="scientific">Piscibacillus halophilus</name>
    <dbReference type="NCBI Taxonomy" id="571933"/>
    <lineage>
        <taxon>Bacteria</taxon>
        <taxon>Bacillati</taxon>
        <taxon>Bacillota</taxon>
        <taxon>Bacilli</taxon>
        <taxon>Bacillales</taxon>
        <taxon>Bacillaceae</taxon>
        <taxon>Piscibacillus</taxon>
    </lineage>
</organism>
<keyword evidence="3" id="KW-0031">Aminopeptidase</keyword>
<dbReference type="Gene3D" id="3.40.630.10">
    <property type="entry name" value="Zn peptidases"/>
    <property type="match status" value="1"/>
</dbReference>
<accession>A0A1H9HQL4</accession>
<gene>
    <name evidence="3" type="ORF">SAMN05216362_12038</name>
</gene>
<evidence type="ECO:0000256" key="1">
    <source>
        <dbReference type="SAM" id="SignalP"/>
    </source>
</evidence>
<dbReference type="InterPro" id="IPR007484">
    <property type="entry name" value="Peptidase_M28"/>
</dbReference>
<feature type="signal peptide" evidence="1">
    <location>
        <begin position="1"/>
        <end position="25"/>
    </location>
</feature>
<proteinExistence type="predicted"/>
<keyword evidence="4" id="KW-1185">Reference proteome</keyword>
<dbReference type="STRING" id="571933.SAMN05216362_12038"/>
<evidence type="ECO:0000313" key="3">
    <source>
        <dbReference type="EMBL" id="SEQ64522.1"/>
    </source>
</evidence>